<dbReference type="GO" id="GO:0004751">
    <property type="term" value="F:ribose-5-phosphate isomerase activity"/>
    <property type="evidence" value="ECO:0007669"/>
    <property type="project" value="UniProtKB-UniRule"/>
</dbReference>
<dbReference type="EMBL" id="AAUJ02000001">
    <property type="protein sequence ID" value="EED67591.1"/>
    <property type="molecule type" value="Genomic_DNA"/>
</dbReference>
<dbReference type="PANTHER" id="PTHR11934:SF0">
    <property type="entry name" value="RIBOSE-5-PHOSPHATE ISOMERASE"/>
    <property type="match status" value="1"/>
</dbReference>
<dbReference type="NCBIfam" id="NF001924">
    <property type="entry name" value="PRK00702.1"/>
    <property type="match status" value="1"/>
</dbReference>
<dbReference type="Gene3D" id="3.40.50.1360">
    <property type="match status" value="1"/>
</dbReference>
<protein>
    <recommendedName>
        <fullName evidence="3">Ribose-5-phosphate isomerase A</fullName>
        <ecNumber evidence="3">5.3.1.6</ecNumber>
    </recommendedName>
    <alternativeName>
        <fullName evidence="3">Phosphoriboisomerase A</fullName>
        <shortName evidence="3">PRI</shortName>
    </alternativeName>
</protein>
<evidence type="ECO:0000256" key="2">
    <source>
        <dbReference type="ARBA" id="ARBA00023235"/>
    </source>
</evidence>
<dbReference type="PANTHER" id="PTHR11934">
    <property type="entry name" value="RIBOSE-5-PHOSPHATE ISOMERASE"/>
    <property type="match status" value="1"/>
</dbReference>
<dbReference type="InterPro" id="IPR037171">
    <property type="entry name" value="NagB/RpiA_transferase-like"/>
</dbReference>
<dbReference type="GO" id="GO:0005829">
    <property type="term" value="C:cytosol"/>
    <property type="evidence" value="ECO:0007669"/>
    <property type="project" value="TreeGrafter"/>
</dbReference>
<dbReference type="HAMAP" id="MF_00170">
    <property type="entry name" value="Rib_5P_isom_A"/>
    <property type="match status" value="1"/>
</dbReference>
<evidence type="ECO:0000256" key="3">
    <source>
        <dbReference type="HAMAP-Rule" id="MF_00170"/>
    </source>
</evidence>
<evidence type="ECO:0000313" key="4">
    <source>
        <dbReference type="EMBL" id="EED67591.1"/>
    </source>
</evidence>
<dbReference type="eggNOG" id="COG0120">
    <property type="taxonomic scope" value="Bacteria"/>
</dbReference>
<feature type="binding site" evidence="3">
    <location>
        <begin position="47"/>
        <end position="50"/>
    </location>
    <ligand>
        <name>substrate</name>
    </ligand>
</feature>
<name>B7WUS8_COMTK</name>
<dbReference type="SUPFAM" id="SSF100950">
    <property type="entry name" value="NagB/RpiA/CoA transferase-like"/>
    <property type="match status" value="1"/>
</dbReference>
<sequence precursor="true">MEIIAGLPGFSLMTTSAAPLSQDELKTLVGQAALKYVVAGEIVGVGTGSTVNKFIDALATIKDQIPGAVSSSVASTERLKALGIKVFDANEVTSLAVYIDGADEIDGKGHMVKGGGAALTREKIVAALAQRFVCIADESKRVPVLGNFPLPVEVIPMAAAQIARRFEAMGADVTAQIRMKDGAPLVTDNGQHILDVRGLKIAEPLAFESEVNQWPGVVTVGVFAHQKAAVCLLGTAQGVQTLEY</sequence>
<comment type="caution">
    <text evidence="4">The sequence shown here is derived from an EMBL/GenBank/DDBJ whole genome shotgun (WGS) entry which is preliminary data.</text>
</comment>
<accession>B7WUS8</accession>
<dbReference type="Proteomes" id="UP000003039">
    <property type="component" value="Unassembled WGS sequence"/>
</dbReference>
<keyword evidence="2 3" id="KW-0413">Isomerase</keyword>
<reference evidence="4 5" key="1">
    <citation type="journal article" date="2004" name="Appl. Environ. Microbiol.">
        <title>Mineralization of individual congeners of linear alkylbenzenesulfonate by defined pairs of heterotrophic bacteria.</title>
        <authorList>
            <person name="Schleheck D."/>
            <person name="Knepper T.P."/>
            <person name="Fischer K."/>
            <person name="Cook A.M."/>
        </authorList>
    </citation>
    <scope>NUCLEOTIDE SEQUENCE [LARGE SCALE GENOMIC DNA]</scope>
    <source>
        <strain evidence="5">DSM 14576 / KF-1</strain>
    </source>
</reference>
<organism evidence="4 5">
    <name type="scientific">Comamonas testosteroni (strain DSM 14576 / KF-1)</name>
    <name type="common">Pseudomonas testosteroni</name>
    <dbReference type="NCBI Taxonomy" id="399795"/>
    <lineage>
        <taxon>Bacteria</taxon>
        <taxon>Pseudomonadati</taxon>
        <taxon>Pseudomonadota</taxon>
        <taxon>Betaproteobacteria</taxon>
        <taxon>Burkholderiales</taxon>
        <taxon>Comamonadaceae</taxon>
        <taxon>Comamonas</taxon>
    </lineage>
</organism>
<dbReference type="CDD" id="cd01398">
    <property type="entry name" value="RPI_A"/>
    <property type="match status" value="1"/>
</dbReference>
<dbReference type="Gene3D" id="3.30.70.260">
    <property type="match status" value="1"/>
</dbReference>
<dbReference type="EC" id="5.3.1.6" evidence="3"/>
<comment type="subunit">
    <text evidence="3">Homodimer.</text>
</comment>
<comment type="function">
    <text evidence="3">Catalyzes the reversible conversion of ribose-5-phosphate to ribulose 5-phosphate.</text>
</comment>
<gene>
    <name evidence="3" type="primary">rpiA</name>
    <name evidence="4" type="ORF">CtesDRAFT_PD2537</name>
</gene>
<comment type="similarity">
    <text evidence="3">Belongs to the ribose 5-phosphate isomerase family.</text>
</comment>
<feature type="active site" description="Proton acceptor" evidence="3">
    <location>
        <position position="122"/>
    </location>
</feature>
<evidence type="ECO:0000256" key="1">
    <source>
        <dbReference type="ARBA" id="ARBA00001713"/>
    </source>
</evidence>
<dbReference type="GO" id="GO:0009052">
    <property type="term" value="P:pentose-phosphate shunt, non-oxidative branch"/>
    <property type="evidence" value="ECO:0007669"/>
    <property type="project" value="UniProtKB-UniRule"/>
</dbReference>
<comment type="pathway">
    <text evidence="3">Carbohydrate degradation; pentose phosphate pathway; D-ribose 5-phosphate from D-ribulose 5-phosphate (non-oxidative stage): step 1/1.</text>
</comment>
<feature type="binding site" evidence="3">
    <location>
        <position position="140"/>
    </location>
    <ligand>
        <name>substrate</name>
    </ligand>
</feature>
<dbReference type="AlphaFoldDB" id="B7WUS8"/>
<dbReference type="SUPFAM" id="SSF75445">
    <property type="entry name" value="D-ribose-5-phosphate isomerase (RpiA), lid domain"/>
    <property type="match status" value="1"/>
</dbReference>
<proteinExistence type="inferred from homology"/>
<dbReference type="InterPro" id="IPR020672">
    <property type="entry name" value="Ribose5P_isomerase_typA_subgr"/>
</dbReference>
<evidence type="ECO:0000313" key="5">
    <source>
        <dbReference type="Proteomes" id="UP000003039"/>
    </source>
</evidence>
<dbReference type="Pfam" id="PF06026">
    <property type="entry name" value="Rib_5-P_isom_A"/>
    <property type="match status" value="1"/>
</dbReference>
<dbReference type="NCBIfam" id="TIGR00021">
    <property type="entry name" value="rpiA"/>
    <property type="match status" value="1"/>
</dbReference>
<dbReference type="UniPathway" id="UPA00115">
    <property type="reaction ID" value="UER00412"/>
</dbReference>
<feature type="binding site" evidence="3">
    <location>
        <begin position="113"/>
        <end position="116"/>
    </location>
    <ligand>
        <name>substrate</name>
    </ligand>
</feature>
<comment type="catalytic activity">
    <reaction evidence="1 3">
        <text>aldehydo-D-ribose 5-phosphate = D-ribulose 5-phosphate</text>
        <dbReference type="Rhea" id="RHEA:14657"/>
        <dbReference type="ChEBI" id="CHEBI:58121"/>
        <dbReference type="ChEBI" id="CHEBI:58273"/>
        <dbReference type="EC" id="5.3.1.6"/>
    </reaction>
</comment>
<dbReference type="InterPro" id="IPR004788">
    <property type="entry name" value="Ribose5P_isomerase_type_A"/>
</dbReference>
<dbReference type="GO" id="GO:0006014">
    <property type="term" value="P:D-ribose metabolic process"/>
    <property type="evidence" value="ECO:0007669"/>
    <property type="project" value="TreeGrafter"/>
</dbReference>
<feature type="binding site" evidence="3">
    <location>
        <begin position="100"/>
        <end position="103"/>
    </location>
    <ligand>
        <name>substrate</name>
    </ligand>
</feature>
<dbReference type="FunFam" id="3.40.50.1360:FF:000001">
    <property type="entry name" value="Ribose-5-phosphate isomerase A"/>
    <property type="match status" value="1"/>
</dbReference>